<dbReference type="InterPro" id="IPR050091">
    <property type="entry name" value="PKS_NRPS_Biosynth_Enz"/>
</dbReference>
<feature type="domain" description="Ketosynthase family 3 (KS3)" evidence="5">
    <location>
        <begin position="1"/>
        <end position="344"/>
    </location>
</feature>
<dbReference type="InterPro" id="IPR014031">
    <property type="entry name" value="Ketoacyl_synth_C"/>
</dbReference>
<evidence type="ECO:0000256" key="1">
    <source>
        <dbReference type="ARBA" id="ARBA00022450"/>
    </source>
</evidence>
<keyword evidence="7" id="KW-1185">Reference proteome</keyword>
<comment type="similarity">
    <text evidence="4">Belongs to the thiolase-like superfamily. Beta-ketoacyl-ACP synthases family.</text>
</comment>
<evidence type="ECO:0000256" key="2">
    <source>
        <dbReference type="ARBA" id="ARBA00022553"/>
    </source>
</evidence>
<evidence type="ECO:0000313" key="7">
    <source>
        <dbReference type="Proteomes" id="UP000054321"/>
    </source>
</evidence>
<proteinExistence type="inferred from homology"/>
<organism evidence="6 7">
    <name type="scientific">Oidiodendron maius (strain Zn)</name>
    <dbReference type="NCBI Taxonomy" id="913774"/>
    <lineage>
        <taxon>Eukaryota</taxon>
        <taxon>Fungi</taxon>
        <taxon>Dikarya</taxon>
        <taxon>Ascomycota</taxon>
        <taxon>Pezizomycotina</taxon>
        <taxon>Leotiomycetes</taxon>
        <taxon>Leotiomycetes incertae sedis</taxon>
        <taxon>Myxotrichaceae</taxon>
        <taxon>Oidiodendron</taxon>
    </lineage>
</organism>
<dbReference type="PROSITE" id="PS52004">
    <property type="entry name" value="KS3_2"/>
    <property type="match status" value="1"/>
</dbReference>
<evidence type="ECO:0000259" key="5">
    <source>
        <dbReference type="PROSITE" id="PS52004"/>
    </source>
</evidence>
<evidence type="ECO:0000256" key="4">
    <source>
        <dbReference type="RuleBase" id="RU003694"/>
    </source>
</evidence>
<dbReference type="Pfam" id="PF00109">
    <property type="entry name" value="ketoacyl-synt"/>
    <property type="match status" value="1"/>
</dbReference>
<evidence type="ECO:0000256" key="3">
    <source>
        <dbReference type="ARBA" id="ARBA00022679"/>
    </source>
</evidence>
<sequence length="344" mass="37277">MPATRSPISKWLVARTSEASAMMGFYHPDGSLHTITNIRKSYLLQEDLKVFDAAFFNISPNEADSIGPQQRGHTVEALRGSDTTISVGTMGVDYNDTNIRDLNTLPTYSATGTNRPIISNRVSYFFDWHGPSMTIDTACSSSLIAVHQEVQALRTGDSRVVVACGAQMFIYESKMNMLSPTGRSRMWDVNADGYARGEGVAAIILKRLNSAIADGGHIECLIRETGTNQDGYYTGLTVPSREAQAAVTCQTYSKAGLDLGDNTPDRPQFFKAHGTGAKAGDPKEAAVIHEFFGRHGDDETPLYGAAGLAGLLKGSKIIQKGLISPSLLFNRLNLAIEPYYGTRP</sequence>
<keyword evidence="1" id="KW-0596">Phosphopantetheine</keyword>
<dbReference type="InParanoid" id="A0A0C3GVG1"/>
<reference evidence="6 7" key="1">
    <citation type="submission" date="2014-04" db="EMBL/GenBank/DDBJ databases">
        <authorList>
            <consortium name="DOE Joint Genome Institute"/>
            <person name="Kuo A."/>
            <person name="Martino E."/>
            <person name="Perotto S."/>
            <person name="Kohler A."/>
            <person name="Nagy L.G."/>
            <person name="Floudas D."/>
            <person name="Copeland A."/>
            <person name="Barry K.W."/>
            <person name="Cichocki N."/>
            <person name="Veneault-Fourrey C."/>
            <person name="LaButti K."/>
            <person name="Lindquist E.A."/>
            <person name="Lipzen A."/>
            <person name="Lundell T."/>
            <person name="Morin E."/>
            <person name="Murat C."/>
            <person name="Sun H."/>
            <person name="Tunlid A."/>
            <person name="Henrissat B."/>
            <person name="Grigoriev I.V."/>
            <person name="Hibbett D.S."/>
            <person name="Martin F."/>
            <person name="Nordberg H.P."/>
            <person name="Cantor M.N."/>
            <person name="Hua S.X."/>
        </authorList>
    </citation>
    <scope>NUCLEOTIDE SEQUENCE [LARGE SCALE GENOMIC DNA]</scope>
    <source>
        <strain evidence="6 7">Zn</strain>
    </source>
</reference>
<gene>
    <name evidence="6" type="ORF">OIDMADRAFT_42096</name>
</gene>
<dbReference type="InterPro" id="IPR018201">
    <property type="entry name" value="Ketoacyl_synth_AS"/>
</dbReference>
<dbReference type="GO" id="GO:0004312">
    <property type="term" value="F:fatty acid synthase activity"/>
    <property type="evidence" value="ECO:0007669"/>
    <property type="project" value="TreeGrafter"/>
</dbReference>
<evidence type="ECO:0000313" key="6">
    <source>
        <dbReference type="EMBL" id="KIN00081.1"/>
    </source>
</evidence>
<dbReference type="GO" id="GO:0006633">
    <property type="term" value="P:fatty acid biosynthetic process"/>
    <property type="evidence" value="ECO:0007669"/>
    <property type="project" value="InterPro"/>
</dbReference>
<reference evidence="7" key="2">
    <citation type="submission" date="2015-01" db="EMBL/GenBank/DDBJ databases">
        <title>Evolutionary Origins and Diversification of the Mycorrhizal Mutualists.</title>
        <authorList>
            <consortium name="DOE Joint Genome Institute"/>
            <consortium name="Mycorrhizal Genomics Consortium"/>
            <person name="Kohler A."/>
            <person name="Kuo A."/>
            <person name="Nagy L.G."/>
            <person name="Floudas D."/>
            <person name="Copeland A."/>
            <person name="Barry K.W."/>
            <person name="Cichocki N."/>
            <person name="Veneault-Fourrey C."/>
            <person name="LaButti K."/>
            <person name="Lindquist E.A."/>
            <person name="Lipzen A."/>
            <person name="Lundell T."/>
            <person name="Morin E."/>
            <person name="Murat C."/>
            <person name="Riley R."/>
            <person name="Ohm R."/>
            <person name="Sun H."/>
            <person name="Tunlid A."/>
            <person name="Henrissat B."/>
            <person name="Grigoriev I.V."/>
            <person name="Hibbett D.S."/>
            <person name="Martin F."/>
        </authorList>
    </citation>
    <scope>NUCLEOTIDE SEQUENCE [LARGE SCALE GENOMIC DNA]</scope>
    <source>
        <strain evidence="7">Zn</strain>
    </source>
</reference>
<dbReference type="PANTHER" id="PTHR43775:SF20">
    <property type="entry name" value="HYBRID PKS-NRPS SYNTHETASE APDA"/>
    <property type="match status" value="1"/>
</dbReference>
<dbReference type="SMART" id="SM00825">
    <property type="entry name" value="PKS_KS"/>
    <property type="match status" value="1"/>
</dbReference>
<dbReference type="STRING" id="913774.A0A0C3GVG1"/>
<dbReference type="OrthoDB" id="329835at2759"/>
<dbReference type="CDD" id="cd00833">
    <property type="entry name" value="PKS"/>
    <property type="match status" value="1"/>
</dbReference>
<dbReference type="InterPro" id="IPR020841">
    <property type="entry name" value="PKS_Beta-ketoAc_synthase_dom"/>
</dbReference>
<dbReference type="Pfam" id="PF02801">
    <property type="entry name" value="Ketoacyl-synt_C"/>
    <property type="match status" value="1"/>
</dbReference>
<dbReference type="AlphaFoldDB" id="A0A0C3GVG1"/>
<dbReference type="InterPro" id="IPR014030">
    <property type="entry name" value="Ketoacyl_synth_N"/>
</dbReference>
<name>A0A0C3GVG1_OIDMZ</name>
<dbReference type="EMBL" id="KN832877">
    <property type="protein sequence ID" value="KIN00081.1"/>
    <property type="molecule type" value="Genomic_DNA"/>
</dbReference>
<accession>A0A0C3GVG1</accession>
<protein>
    <recommendedName>
        <fullName evidence="5">Ketosynthase family 3 (KS3) domain-containing protein</fullName>
    </recommendedName>
</protein>
<dbReference type="PANTHER" id="PTHR43775">
    <property type="entry name" value="FATTY ACID SYNTHASE"/>
    <property type="match status" value="1"/>
</dbReference>
<keyword evidence="3 4" id="KW-0808">Transferase</keyword>
<dbReference type="HOGENOM" id="CLU_000022_16_2_1"/>
<dbReference type="GO" id="GO:0004315">
    <property type="term" value="F:3-oxoacyl-[acyl-carrier-protein] synthase activity"/>
    <property type="evidence" value="ECO:0007669"/>
    <property type="project" value="InterPro"/>
</dbReference>
<keyword evidence="2" id="KW-0597">Phosphoprotein</keyword>
<dbReference type="PROSITE" id="PS00606">
    <property type="entry name" value="KS3_1"/>
    <property type="match status" value="1"/>
</dbReference>
<dbReference type="SUPFAM" id="SSF53901">
    <property type="entry name" value="Thiolase-like"/>
    <property type="match status" value="1"/>
</dbReference>
<dbReference type="Proteomes" id="UP000054321">
    <property type="component" value="Unassembled WGS sequence"/>
</dbReference>
<dbReference type="InterPro" id="IPR016039">
    <property type="entry name" value="Thiolase-like"/>
</dbReference>
<dbReference type="GO" id="GO:0044550">
    <property type="term" value="P:secondary metabolite biosynthetic process"/>
    <property type="evidence" value="ECO:0007669"/>
    <property type="project" value="TreeGrafter"/>
</dbReference>
<dbReference type="Gene3D" id="3.40.47.10">
    <property type="match status" value="1"/>
</dbReference>